<dbReference type="Pfam" id="PF01734">
    <property type="entry name" value="Patatin"/>
    <property type="match status" value="1"/>
</dbReference>
<dbReference type="InterPro" id="IPR016035">
    <property type="entry name" value="Acyl_Trfase/lysoPLipase"/>
</dbReference>
<feature type="domain" description="PNPLA" evidence="5">
    <location>
        <begin position="18"/>
        <end position="217"/>
    </location>
</feature>
<dbReference type="PANTHER" id="PTHR24185">
    <property type="entry name" value="CALCIUM-INDEPENDENT PHOSPHOLIPASE A2-GAMMA"/>
    <property type="match status" value="1"/>
</dbReference>
<dbReference type="CDD" id="cd07216">
    <property type="entry name" value="Pat17_PNPLA8_PNPLA9_like3"/>
    <property type="match status" value="1"/>
</dbReference>
<dbReference type="SUPFAM" id="SSF52151">
    <property type="entry name" value="FabD/lysophospholipase-like"/>
    <property type="match status" value="1"/>
</dbReference>
<evidence type="ECO:0000313" key="7">
    <source>
        <dbReference type="Proteomes" id="UP000433876"/>
    </source>
</evidence>
<dbReference type="PANTHER" id="PTHR24185:SF1">
    <property type="entry name" value="CALCIUM-INDEPENDENT PHOSPHOLIPASE A2-GAMMA"/>
    <property type="match status" value="1"/>
</dbReference>
<feature type="short sequence motif" description="GXGXXG" evidence="4">
    <location>
        <begin position="22"/>
        <end position="27"/>
    </location>
</feature>
<dbReference type="Proteomes" id="UP000433876">
    <property type="component" value="Unassembled WGS sequence"/>
</dbReference>
<dbReference type="GO" id="GO:0046486">
    <property type="term" value="P:glycerolipid metabolic process"/>
    <property type="evidence" value="ECO:0007669"/>
    <property type="project" value="UniProtKB-ARBA"/>
</dbReference>
<feature type="active site" description="Nucleophile" evidence="4">
    <location>
        <position position="64"/>
    </location>
</feature>
<dbReference type="InterPro" id="IPR002182">
    <property type="entry name" value="NB-ARC"/>
</dbReference>
<dbReference type="SUPFAM" id="SSF52540">
    <property type="entry name" value="P-loop containing nucleoside triphosphate hydrolases"/>
    <property type="match status" value="1"/>
</dbReference>
<dbReference type="Gene3D" id="3.40.1090.10">
    <property type="entry name" value="Cytosolic phospholipase A2 catalytic domain"/>
    <property type="match status" value="1"/>
</dbReference>
<dbReference type="InterPro" id="IPR027417">
    <property type="entry name" value="P-loop_NTPase"/>
</dbReference>
<evidence type="ECO:0000256" key="4">
    <source>
        <dbReference type="PROSITE-ProRule" id="PRU01161"/>
    </source>
</evidence>
<dbReference type="InterPro" id="IPR002641">
    <property type="entry name" value="PNPLA_dom"/>
</dbReference>
<dbReference type="VEuPathDB" id="FungiDB:SMAC_04873"/>
<protein>
    <recommendedName>
        <fullName evidence="5">PNPLA domain-containing protein</fullName>
    </recommendedName>
</protein>
<organism evidence="6 7">
    <name type="scientific">Sordaria macrospora</name>
    <dbReference type="NCBI Taxonomy" id="5147"/>
    <lineage>
        <taxon>Eukaryota</taxon>
        <taxon>Fungi</taxon>
        <taxon>Dikarya</taxon>
        <taxon>Ascomycota</taxon>
        <taxon>Pezizomycotina</taxon>
        <taxon>Sordariomycetes</taxon>
        <taxon>Sordariomycetidae</taxon>
        <taxon>Sordariales</taxon>
        <taxon>Sordariaceae</taxon>
        <taxon>Sordaria</taxon>
    </lineage>
</organism>
<gene>
    <name evidence="6" type="ORF">SMACR_04873</name>
</gene>
<comment type="caution">
    <text evidence="6">The sequence shown here is derived from an EMBL/GenBank/DDBJ whole genome shotgun (WGS) entry which is preliminary data.</text>
</comment>
<dbReference type="Gene3D" id="3.40.50.300">
    <property type="entry name" value="P-loop containing nucleotide triphosphate hydrolases"/>
    <property type="match status" value="1"/>
</dbReference>
<dbReference type="Pfam" id="PF00931">
    <property type="entry name" value="NB-ARC"/>
    <property type="match status" value="1"/>
</dbReference>
<dbReference type="OMA" id="ANIHMTE"/>
<dbReference type="GO" id="GO:0016042">
    <property type="term" value="P:lipid catabolic process"/>
    <property type="evidence" value="ECO:0007669"/>
    <property type="project" value="UniProtKB-UniRule"/>
</dbReference>
<keyword evidence="1 4" id="KW-0378">Hydrolase</keyword>
<evidence type="ECO:0000256" key="2">
    <source>
        <dbReference type="ARBA" id="ARBA00022963"/>
    </source>
</evidence>
<dbReference type="GO" id="GO:0043531">
    <property type="term" value="F:ADP binding"/>
    <property type="evidence" value="ECO:0007669"/>
    <property type="project" value="InterPro"/>
</dbReference>
<keyword evidence="3 4" id="KW-0443">Lipid metabolism</keyword>
<evidence type="ECO:0000256" key="3">
    <source>
        <dbReference type="ARBA" id="ARBA00023098"/>
    </source>
</evidence>
<dbReference type="EMBL" id="NMPR01000024">
    <property type="protein sequence ID" value="KAA8634337.1"/>
    <property type="molecule type" value="Genomic_DNA"/>
</dbReference>
<evidence type="ECO:0000313" key="6">
    <source>
        <dbReference type="EMBL" id="KAA8634337.1"/>
    </source>
</evidence>
<evidence type="ECO:0000259" key="5">
    <source>
        <dbReference type="PROSITE" id="PS51635"/>
    </source>
</evidence>
<dbReference type="GO" id="GO:0019369">
    <property type="term" value="P:arachidonate metabolic process"/>
    <property type="evidence" value="ECO:0007669"/>
    <property type="project" value="TreeGrafter"/>
</dbReference>
<name>A0A8S8ZU02_SORMA</name>
<dbReference type="GO" id="GO:0016020">
    <property type="term" value="C:membrane"/>
    <property type="evidence" value="ECO:0007669"/>
    <property type="project" value="TreeGrafter"/>
</dbReference>
<feature type="short sequence motif" description="DGA/G" evidence="4">
    <location>
        <begin position="204"/>
        <end position="206"/>
    </location>
</feature>
<accession>A0A8S8ZU02</accession>
<proteinExistence type="predicted"/>
<dbReference type="GO" id="GO:0047499">
    <property type="term" value="F:calcium-independent phospholipase A2 activity"/>
    <property type="evidence" value="ECO:0007669"/>
    <property type="project" value="TreeGrafter"/>
</dbReference>
<feature type="active site" description="Proton acceptor" evidence="4">
    <location>
        <position position="204"/>
    </location>
</feature>
<reference evidence="6 7" key="1">
    <citation type="submission" date="2017-07" db="EMBL/GenBank/DDBJ databases">
        <title>Genome sequence of the Sordaria macrospora wild type strain R19027.</title>
        <authorList>
            <person name="Nowrousian M."/>
            <person name="Teichert I."/>
            <person name="Kueck U."/>
        </authorList>
    </citation>
    <scope>NUCLEOTIDE SEQUENCE [LARGE SCALE GENOMIC DNA]</scope>
    <source>
        <strain evidence="6 7">R19027</strain>
        <tissue evidence="6">Mycelium</tissue>
    </source>
</reference>
<sequence length="1296" mass="148868">MVYQPKRHQRIDGPVNLLSLDGGGVRGISEVVMLHGIMQRVQKLENLKELPKPCEYFHIMGGTSTGGLVAILLGRLRMSTEEALEKYLDLGKVIFHKSNKKKFEISAKYGPEALVTAVKKLVQERNTSELMYDPTDEPTTGKVFVCAVNSANISAPQRFRTYASKDKKYSNCKIWEAARATAAAPTFFAPMTVSDSDVQEEFLDGALGYNNPITEVLNEAGTSLDPNLKLGCILSLGCGTKADKTLRKSGRWFGQGVTWGLRMAKVMKESLTDPDPKHIDVSRFLDAWNETYFRFSVPGAANEVKLPDYKKMKMLKKMTEDYMDHPEVAAQFEKVAQILAERKTEGAWIGLVCQLEKSAVAMSLQARPMGLSSNFFTGRDDILRKMVKALLSNPDGGSQRHQEYLLWGMGGIGKTQIALRFAEIYGNRFEYVFWLDATNKNTVQQSYHSIALQLGIQTDKAEESQAVVLHWMNASSGKWLLIFDNYAHKGDEYGQYNKITPNRGNLLYSSRTNTLLQRLGPEHVSEVREMDDNEATTFFIKTLHRTIVDPEERQQCTALVKELGCLPLAIDQAGANIHMTERNIEDYLTEFRKRRDRLLRERQESTTGIDMEGDPAVYATFDMSYLALRRQSRRINEDQHARDYETAMKILNIICFYHYDNIPEEMIMRAANWRGEMLEKEAGESQISIDDQLGGDTDRNANVIIELDEDRKWDPTWFRRGANILKQFSLVRIDRHRSLSMHVLVHSWARDRLDTSARDQYGFTEKESYALSARCILFESIPESPRPEEFSYRTKLIPHGLALNEHAPPTAIGDLYREAYYDKLWARANEDVGNWEEAEKFLISSIKRYKMVGWLDEGRAINAIDQLGHFYVNRQEWHKAHMVRLEAYERWRYICFKKDRLRYVREEDGKELETDSEEYITPKEAGEYCQHVILALRRLADLFLLAGDPEGRLEALKKADKMTWESGIKSHHEYFQPCGDLIIETEYQIKRAQNPEATANMTTEEQDQQDKEIAMKKAEYRKKHKLVDEETFLHKQDAYRKDILSSTTLSLQEKTDLLWAHYQELRDIYGDDDQITSMAEDYLAKLPLLIPRQQQQQLELKTQQPQPQNPIPNLPCPLLVRRHVLSLASKKYGKTHSHTLVCLAHHAEAVYNLGRLREALKLSIVFKDMVTSIHTASHDYSVEAAKRIKTIKAGDPRFFESVRAKGVGGCFAGCTAQSHRETATKLNVRNWLNAKGEVREVVGDLERGYMEMMRETRQNREDLELAEGVWKTKEEEGRRGVQMGREEMVMMMQVMN</sequence>
<evidence type="ECO:0000256" key="1">
    <source>
        <dbReference type="ARBA" id="ARBA00022801"/>
    </source>
</evidence>
<keyword evidence="2 4" id="KW-0442">Lipid degradation</keyword>
<dbReference type="PROSITE" id="PS51635">
    <property type="entry name" value="PNPLA"/>
    <property type="match status" value="1"/>
</dbReference>
<feature type="short sequence motif" description="GXSXG" evidence="4">
    <location>
        <begin position="62"/>
        <end position="66"/>
    </location>
</feature>